<organism evidence="2 3">
    <name type="scientific">Streptomyces solicathayae</name>
    <dbReference type="NCBI Taxonomy" id="3081768"/>
    <lineage>
        <taxon>Bacteria</taxon>
        <taxon>Bacillati</taxon>
        <taxon>Actinomycetota</taxon>
        <taxon>Actinomycetes</taxon>
        <taxon>Kitasatosporales</taxon>
        <taxon>Streptomycetaceae</taxon>
        <taxon>Streptomyces</taxon>
    </lineage>
</organism>
<evidence type="ECO:0000313" key="3">
    <source>
        <dbReference type="Proteomes" id="UP001301731"/>
    </source>
</evidence>
<keyword evidence="3" id="KW-1185">Reference proteome</keyword>
<feature type="compositionally biased region" description="Basic and acidic residues" evidence="1">
    <location>
        <begin position="94"/>
        <end position="108"/>
    </location>
</feature>
<name>A0ABZ0LS09_9ACTN</name>
<dbReference type="RefSeq" id="WP_318103263.1">
    <property type="nucleotide sequence ID" value="NZ_CP137573.1"/>
</dbReference>
<accession>A0ABZ0LS09</accession>
<reference evidence="2 3" key="1">
    <citation type="submission" date="2023-10" db="EMBL/GenBank/DDBJ databases">
        <title>The genome sequence of Streptomyces sp. HUAS YS2.</title>
        <authorList>
            <person name="Mo P."/>
        </authorList>
    </citation>
    <scope>NUCLEOTIDE SEQUENCE [LARGE SCALE GENOMIC DNA]</scope>
    <source>
        <strain evidence="2 3">HUAS YS2</strain>
    </source>
</reference>
<gene>
    <name evidence="2" type="ORF">R2D22_12940</name>
</gene>
<evidence type="ECO:0000313" key="2">
    <source>
        <dbReference type="EMBL" id="WOX22246.1"/>
    </source>
</evidence>
<protein>
    <submittedName>
        <fullName evidence="2">Uncharacterized protein</fullName>
    </submittedName>
</protein>
<feature type="region of interest" description="Disordered" evidence="1">
    <location>
        <begin position="73"/>
        <end position="122"/>
    </location>
</feature>
<dbReference type="EMBL" id="CP137573">
    <property type="protein sequence ID" value="WOX22246.1"/>
    <property type="molecule type" value="Genomic_DNA"/>
</dbReference>
<evidence type="ECO:0000256" key="1">
    <source>
        <dbReference type="SAM" id="MobiDB-lite"/>
    </source>
</evidence>
<dbReference type="Proteomes" id="UP001301731">
    <property type="component" value="Chromosome"/>
</dbReference>
<proteinExistence type="predicted"/>
<sequence length="267" mass="28941">MQLSLPEGVDEALSKTADRAKLGKRAFQNAKQQLMDEGYVHEWREQGLRGLWCTRQLVSNVPLAPSEAARVRDGAELPVPSEAPTAVRPAAGEPDVRSVGRHPDKTLEENTPVPPPPAPPEAVRVVDDLLSLDDRLRVPRAMLPELAGLAARWLEGGHSIESVREEIARSLPSRQMPIHRPGGLLRYALKHVAPVPVPQAPPPPPRVAAMRECEGDGHVQPLLFRPVGDEDRCRECRLDQAAADAPVEAPGTPPGPALLRAALRAGR</sequence>